<evidence type="ECO:0000256" key="4">
    <source>
        <dbReference type="ARBA" id="ARBA00022723"/>
    </source>
</evidence>
<comment type="similarity">
    <text evidence="2">Belongs to the TRAFAC class TrmE-Era-EngA-EngB-Septin-like GTPase superfamily. EngB GTPase family.</text>
</comment>
<accession>A0A1N6LWM9</accession>
<evidence type="ECO:0000256" key="5">
    <source>
        <dbReference type="ARBA" id="ARBA00022741"/>
    </source>
</evidence>
<keyword evidence="6" id="KW-0460">Magnesium</keyword>
<feature type="domain" description="EngB-type G" evidence="10">
    <location>
        <begin position="204"/>
        <end position="386"/>
    </location>
</feature>
<keyword evidence="8" id="KW-0717">Septation</keyword>
<dbReference type="AlphaFoldDB" id="A0A1N6LWM9"/>
<evidence type="ECO:0000256" key="9">
    <source>
        <dbReference type="ARBA" id="ARBA00023306"/>
    </source>
</evidence>
<sequence>MNCRCMIKRSFPIYFLILTPTLIHCYTIRKSQVPIVKRVYKGPGAKVAKRLKIQYGLNSDFQVRNLRRYLKKYKRAEERKINYKNLKLESKRCITDKSVGKAKQKTSEGLKRRTNVIQDSPFGKITIKGQLTSPTGKIKSHEISQKINSSNKKLSLSNISLDVAGEIHNGTAAGIKIGSFDHSQIKNVHFVGSYFHTMDLPALGLAEVCLVGPSNVGKSSFINSMLNYAIGTNETIAYVSKTPGYTKSINLFKLTDRKGNGIITLVDLPGYGYTALKDPVKLKQMRSFLSAYIKRRNELKLILFLVDSNALTSNDVKVKGLLDNLSLPHLTIATKVDKIPPTKIPGMLITVRKTLNIISPLPVLYSKYLPSNMYSIWKAASLAADDAYEQSKIGLYDHFQNAQTEDSMDIFVKEQSGASLKELKRIILNNYSLLPESLRGTSLDNMDREGLLGLLKTITSKASTLPIKSIVY</sequence>
<evidence type="ECO:0000256" key="3">
    <source>
        <dbReference type="ARBA" id="ARBA00022618"/>
    </source>
</evidence>
<dbReference type="PANTHER" id="PTHR11649">
    <property type="entry name" value="MSS1/TRME-RELATED GTP-BINDING PROTEIN"/>
    <property type="match status" value="1"/>
</dbReference>
<dbReference type="OrthoDB" id="391988at2759"/>
<dbReference type="Proteomes" id="UP000002899">
    <property type="component" value="Chromosome I"/>
</dbReference>
<dbReference type="VEuPathDB" id="PiroplasmaDB:BMR1_01G01290_2"/>
<dbReference type="InterPro" id="IPR019987">
    <property type="entry name" value="GTP-bd_ribosome_bio_YsxC"/>
</dbReference>
<keyword evidence="4" id="KW-0479">Metal-binding</keyword>
<keyword evidence="7" id="KW-0342">GTP-binding</keyword>
<dbReference type="InterPro" id="IPR027417">
    <property type="entry name" value="P-loop_NTPase"/>
</dbReference>
<protein>
    <submittedName>
        <fullName evidence="11">Probable GTP-binding protein EngB</fullName>
    </submittedName>
</protein>
<evidence type="ECO:0000313" key="12">
    <source>
        <dbReference type="Proteomes" id="UP000002899"/>
    </source>
</evidence>
<evidence type="ECO:0000256" key="8">
    <source>
        <dbReference type="ARBA" id="ARBA00023210"/>
    </source>
</evidence>
<dbReference type="RefSeq" id="XP_021337378.1">
    <property type="nucleotide sequence ID" value="XM_021482283.1"/>
</dbReference>
<evidence type="ECO:0000256" key="6">
    <source>
        <dbReference type="ARBA" id="ARBA00022842"/>
    </source>
</evidence>
<dbReference type="GO" id="GO:0005525">
    <property type="term" value="F:GTP binding"/>
    <property type="evidence" value="ECO:0007669"/>
    <property type="project" value="UniProtKB-KW"/>
</dbReference>
<dbReference type="GeneID" id="24423339"/>
<dbReference type="NCBIfam" id="TIGR03598">
    <property type="entry name" value="GTPase_YsxC"/>
    <property type="match status" value="1"/>
</dbReference>
<organism evidence="11 12">
    <name type="scientific">Babesia microti (strain RI)</name>
    <dbReference type="NCBI Taxonomy" id="1133968"/>
    <lineage>
        <taxon>Eukaryota</taxon>
        <taxon>Sar</taxon>
        <taxon>Alveolata</taxon>
        <taxon>Apicomplexa</taxon>
        <taxon>Aconoidasida</taxon>
        <taxon>Piroplasmida</taxon>
        <taxon>Babesiidae</taxon>
        <taxon>Babesia</taxon>
    </lineage>
</organism>
<keyword evidence="5" id="KW-0547">Nucleotide-binding</keyword>
<reference evidence="11 12" key="3">
    <citation type="journal article" date="2016" name="Sci. Rep.">
        <title>Genome-wide diversity and gene expression profiling of Babesia microti isolates identify polymorphic genes that mediate host-pathogen interactions.</title>
        <authorList>
            <person name="Silva J.C."/>
            <person name="Cornillot E."/>
            <person name="McCracken C."/>
            <person name="Usmani-Brown S."/>
            <person name="Dwivedi A."/>
            <person name="Ifeonu O.O."/>
            <person name="Crabtree J."/>
            <person name="Gotia H.T."/>
            <person name="Virji A.Z."/>
            <person name="Reynes C."/>
            <person name="Colinge J."/>
            <person name="Kumar V."/>
            <person name="Lawres L."/>
            <person name="Pazzi J.E."/>
            <person name="Pablo J.V."/>
            <person name="Hung C."/>
            <person name="Brancato J."/>
            <person name="Kumari P."/>
            <person name="Orvis J."/>
            <person name="Tretina K."/>
            <person name="Chibucos M."/>
            <person name="Ott S."/>
            <person name="Sadzewicz L."/>
            <person name="Sengamalay N."/>
            <person name="Shetty A.C."/>
            <person name="Su Q."/>
            <person name="Tallon L."/>
            <person name="Fraser C.M."/>
            <person name="Frutos R."/>
            <person name="Molina D.M."/>
            <person name="Krause P.J."/>
            <person name="Ben Mamoun C."/>
        </authorList>
    </citation>
    <scope>NUCLEOTIDE SEQUENCE [LARGE SCALE GENOMIC DNA]</scope>
    <source>
        <strain evidence="11 12">RI</strain>
    </source>
</reference>
<evidence type="ECO:0000259" key="10">
    <source>
        <dbReference type="PROSITE" id="PS51706"/>
    </source>
</evidence>
<dbReference type="PANTHER" id="PTHR11649:SF13">
    <property type="entry name" value="ENGB-TYPE G DOMAIN-CONTAINING PROTEIN"/>
    <property type="match status" value="1"/>
</dbReference>
<reference evidence="11 12" key="1">
    <citation type="journal article" date="2012" name="Nucleic Acids Res.">
        <title>Sequencing of the smallest Apicomplexan genome from the human pathogen Babesia microti.</title>
        <authorList>
            <person name="Cornillot E."/>
            <person name="Hadj-Kaddour K."/>
            <person name="Dassouli A."/>
            <person name="Noel B."/>
            <person name="Ranwez V."/>
            <person name="Vacherie B."/>
            <person name="Augagneur Y."/>
            <person name="Bres V."/>
            <person name="Duclos A."/>
            <person name="Randazzo S."/>
            <person name="Carcy B."/>
            <person name="Debierre-Grockiego F."/>
            <person name="Delbecq S."/>
            <person name="Moubri-Menage K."/>
            <person name="Shams-Eldin H."/>
            <person name="Usmani-Brown S."/>
            <person name="Bringaud F."/>
            <person name="Wincker P."/>
            <person name="Vivares C.P."/>
            <person name="Schwarz R.T."/>
            <person name="Schetters T.P."/>
            <person name="Krause P.J."/>
            <person name="Gorenflot A."/>
            <person name="Berry V."/>
            <person name="Barbe V."/>
            <person name="Ben Mamoun C."/>
        </authorList>
    </citation>
    <scope>NUCLEOTIDE SEQUENCE [LARGE SCALE GENOMIC DNA]</scope>
    <source>
        <strain evidence="11 12">RI</strain>
    </source>
</reference>
<dbReference type="GO" id="GO:0046872">
    <property type="term" value="F:metal ion binding"/>
    <property type="evidence" value="ECO:0007669"/>
    <property type="project" value="UniProtKB-KW"/>
</dbReference>
<keyword evidence="9" id="KW-0131">Cell cycle</keyword>
<evidence type="ECO:0000313" key="11">
    <source>
        <dbReference type="EMBL" id="SIO73273.1"/>
    </source>
</evidence>
<keyword evidence="12" id="KW-1185">Reference proteome</keyword>
<name>A0A1N6LWM9_BABMR</name>
<dbReference type="GO" id="GO:0051301">
    <property type="term" value="P:cell division"/>
    <property type="evidence" value="ECO:0007669"/>
    <property type="project" value="UniProtKB-KW"/>
</dbReference>
<gene>
    <name evidence="11" type="ORF">BMR1_01G01290_2</name>
</gene>
<dbReference type="InterPro" id="IPR006073">
    <property type="entry name" value="GTP-bd"/>
</dbReference>
<dbReference type="SUPFAM" id="SSF52540">
    <property type="entry name" value="P-loop containing nucleoside triphosphate hydrolases"/>
    <property type="match status" value="1"/>
</dbReference>
<dbReference type="Pfam" id="PF01926">
    <property type="entry name" value="MMR_HSR1"/>
    <property type="match status" value="1"/>
</dbReference>
<evidence type="ECO:0000256" key="1">
    <source>
        <dbReference type="ARBA" id="ARBA00001946"/>
    </source>
</evidence>
<dbReference type="EMBL" id="FO082871">
    <property type="protein sequence ID" value="SIO73273.1"/>
    <property type="molecule type" value="Genomic_DNA"/>
</dbReference>
<dbReference type="KEGG" id="bmic:BMR1_01G01290_2"/>
<proteinExistence type="inferred from homology"/>
<evidence type="ECO:0000256" key="2">
    <source>
        <dbReference type="ARBA" id="ARBA00009638"/>
    </source>
</evidence>
<dbReference type="InterPro" id="IPR030393">
    <property type="entry name" value="G_ENGB_dom"/>
</dbReference>
<dbReference type="PROSITE" id="PS51706">
    <property type="entry name" value="G_ENGB"/>
    <property type="match status" value="1"/>
</dbReference>
<comment type="cofactor">
    <cofactor evidence="1">
        <name>Mg(2+)</name>
        <dbReference type="ChEBI" id="CHEBI:18420"/>
    </cofactor>
</comment>
<reference evidence="11 12" key="2">
    <citation type="journal article" date="2013" name="PLoS ONE">
        <title>Whole genome mapping and re-organization of the nuclear and mitochondrial genomes of Babesia microti isolates.</title>
        <authorList>
            <person name="Cornillot E."/>
            <person name="Dassouli A."/>
            <person name="Garg A."/>
            <person name="Pachikara N."/>
            <person name="Randazzo S."/>
            <person name="Depoix D."/>
            <person name="Carcy B."/>
            <person name="Delbecq S."/>
            <person name="Frutos R."/>
            <person name="Silva J.C."/>
            <person name="Sutton R."/>
            <person name="Krause P.J."/>
            <person name="Mamoun C.B."/>
        </authorList>
    </citation>
    <scope>NUCLEOTIDE SEQUENCE [LARGE SCALE GENOMIC DNA]</scope>
    <source>
        <strain evidence="11 12">RI</strain>
    </source>
</reference>
<evidence type="ECO:0000256" key="7">
    <source>
        <dbReference type="ARBA" id="ARBA00023134"/>
    </source>
</evidence>
<keyword evidence="3" id="KW-0132">Cell division</keyword>
<dbReference type="Gene3D" id="3.40.50.300">
    <property type="entry name" value="P-loop containing nucleotide triphosphate hydrolases"/>
    <property type="match status" value="1"/>
</dbReference>